<gene>
    <name evidence="1" type="ORF">CAL15_06530</name>
</gene>
<proteinExistence type="predicted"/>
<dbReference type="STRING" id="463040.CAL15_06530"/>
<dbReference type="OrthoDB" id="543755at2"/>
<evidence type="ECO:0000313" key="2">
    <source>
        <dbReference type="Proteomes" id="UP000194161"/>
    </source>
</evidence>
<accession>A0A1W6Z9S2</accession>
<name>A0A1W6Z9S2_9BORD</name>
<dbReference type="Pfam" id="PF05159">
    <property type="entry name" value="Capsule_synth"/>
    <property type="match status" value="2"/>
</dbReference>
<dbReference type="EMBL" id="CP021111">
    <property type="protein sequence ID" value="ARP94069.1"/>
    <property type="molecule type" value="Genomic_DNA"/>
</dbReference>
<evidence type="ECO:0008006" key="3">
    <source>
        <dbReference type="Google" id="ProtNLM"/>
    </source>
</evidence>
<dbReference type="GO" id="GO:0000271">
    <property type="term" value="P:polysaccharide biosynthetic process"/>
    <property type="evidence" value="ECO:0007669"/>
    <property type="project" value="InterPro"/>
</dbReference>
<sequence>MAAAKALFDSLHFLTSAVKAAKQSLRRVAGPGEPIYKLPDYRMPGVIHDALAPFDLQGDNWFQDEDLPIAIFWGFNPWKRPYMQAFFPGHKLAFVRGTRTYLGLAKFLTRFPQHREVIFVGWGTKLPAYARRFAQRHSISMRFVEDGFLRSFHPGALHTRPYSLAIDASAPYYDTSSTTDLRRILESAPATQDEVAANKAEAGIALMRAAFLTKYYSLRIESEVWTPPPLGGQALVLVVGQVEDDASIRLGYKRHAHEPRFSNYLLVKQAVESHPGACVLYRPHPDTFHNGRKSRREAEIARLCTMIAPTVPLHAVFPYVKHVYVGTSLVGLEAALWGIPVTTLGLPFYAATEKIRSLQSSRVTPMPRLGISALFQAVYLDYPKYVHPDSDELADFFDIASYFVVEKFKHLVLDGVPAHELDVPALERIADYLSPPLKLFLHLLRVGRLGVDSPQEIVGLAGSPLRYQDVPQFSELLIKACRFDALALYLSKTVHQFSAEIEILKNRKALMARVLDIIVDNEKALRGRVGFLLPDVVDWIAPQKFPGYIIPDDLLLGYARALSNNLQYDLLERVVFNIEHAAADSMAYGVPLLRALTALLTAKPARSERNAGKRAELSERAARLYQNSLLLEGKTDPLFARALADLALDAPHACKAVCEEMLERLDAEAAGESRPLLEQYKRNSGQVYMLVSYLTRQSMHDTVDRLMAALECDEQKDDRAVLQRLRILVERHEFAKFHALHAGLSEELKARLDVNEMHVRALMEQGDFLSAHRIVRAALNQTNITRRKRALLYEQQEKIAFSLEASRILDAVPQPHLPKGVVVLGTFTDYKALAMLVPALMEVRRKGYAVVSLINGVLRQTPTGLPFIDQLIGLLPASTASRKSSHKNDWYVHWNEREVSCNGVNYYQGFYESLSNFFRRYVVDLNDQAVRRNFFYRLVRADDSLEACNRIYRDVVRRGMPCIILSGDGHVVPHSIFRDFCRAQNHPLLSYVNVNIGYENYFTNLGGRYSSTMTVTDHTLFPNHRAPFLARPDRFERWYAAEKDNEVYRKRADELIQTNRVHAHGDGASRALIEYLQGQRSTGRRVVCCLGKIPIDLGVPFDGGPAHEDLKDWLNHTIDVVRGQEDILLLIKPHPHEIQPSIALDLLDGFADLIEGPIPSNVRLLGHREINNHQLAPCLDLTLMWNGSSAAELAALGVPVMMASHFGRHDYPIDLLYPTDRDDYEAFIRGGLYKRPDDETRRRAAYLIAYLETSDVTIRNDYAWRPVTNDSVGVPSWRPERVDSLLRNGDPEMARAAARILERFEGACD</sequence>
<dbReference type="Proteomes" id="UP000194161">
    <property type="component" value="Chromosome"/>
</dbReference>
<protein>
    <recommendedName>
        <fullName evidence="3">Capsule biosynthesis protein</fullName>
    </recommendedName>
</protein>
<dbReference type="RefSeq" id="WP_086077839.1">
    <property type="nucleotide sequence ID" value="NZ_CP021111.1"/>
</dbReference>
<dbReference type="InterPro" id="IPR007833">
    <property type="entry name" value="Capsule_polysaccharide_synth"/>
</dbReference>
<dbReference type="KEGG" id="bgm:CAL15_06530"/>
<dbReference type="GO" id="GO:0015774">
    <property type="term" value="P:polysaccharide transport"/>
    <property type="evidence" value="ECO:0007669"/>
    <property type="project" value="InterPro"/>
</dbReference>
<organism evidence="1 2">
    <name type="scientific">Bordetella genomosp. 13</name>
    <dbReference type="NCBI Taxonomy" id="463040"/>
    <lineage>
        <taxon>Bacteria</taxon>
        <taxon>Pseudomonadati</taxon>
        <taxon>Pseudomonadota</taxon>
        <taxon>Betaproteobacteria</taxon>
        <taxon>Burkholderiales</taxon>
        <taxon>Alcaligenaceae</taxon>
        <taxon>Bordetella</taxon>
    </lineage>
</organism>
<reference evidence="1 2" key="1">
    <citation type="submission" date="2017-05" db="EMBL/GenBank/DDBJ databases">
        <title>Complete and WGS of Bordetella genogroups.</title>
        <authorList>
            <person name="Spilker T."/>
            <person name="LiPuma J."/>
        </authorList>
    </citation>
    <scope>NUCLEOTIDE SEQUENCE [LARGE SCALE GENOMIC DNA]</scope>
    <source>
        <strain evidence="1 2">AU7206</strain>
    </source>
</reference>
<keyword evidence="2" id="KW-1185">Reference proteome</keyword>
<evidence type="ECO:0000313" key="1">
    <source>
        <dbReference type="EMBL" id="ARP94069.1"/>
    </source>
</evidence>